<dbReference type="InterPro" id="IPR009781">
    <property type="entry name" value="DUF1345"/>
</dbReference>
<dbReference type="RefSeq" id="WP_136642837.1">
    <property type="nucleotide sequence ID" value="NZ_QYRT01000029.1"/>
</dbReference>
<dbReference type="Proteomes" id="UP000306192">
    <property type="component" value="Unassembled WGS sequence"/>
</dbReference>
<evidence type="ECO:0000313" key="3">
    <source>
        <dbReference type="Proteomes" id="UP000306192"/>
    </source>
</evidence>
<name>A0A4T2BVT4_9MICO</name>
<gene>
    <name evidence="2" type="ORF">D4765_13570</name>
</gene>
<dbReference type="AlphaFoldDB" id="A0A4T2BVT4"/>
<feature type="transmembrane region" description="Helical" evidence="1">
    <location>
        <begin position="194"/>
        <end position="216"/>
    </location>
</feature>
<feature type="transmembrane region" description="Helical" evidence="1">
    <location>
        <begin position="43"/>
        <end position="60"/>
    </location>
</feature>
<keyword evidence="1" id="KW-1133">Transmembrane helix</keyword>
<keyword evidence="3" id="KW-1185">Reference proteome</keyword>
<dbReference type="EMBL" id="QYRT01000029">
    <property type="protein sequence ID" value="TIH33886.1"/>
    <property type="molecule type" value="Genomic_DNA"/>
</dbReference>
<proteinExistence type="predicted"/>
<keyword evidence="1" id="KW-0812">Transmembrane</keyword>
<feature type="transmembrane region" description="Helical" evidence="1">
    <location>
        <begin position="17"/>
        <end position="37"/>
    </location>
</feature>
<reference evidence="2 3" key="1">
    <citation type="journal article" date="2019" name="Microorganisms">
        <title>Systematic Affiliation and Genome Analysis of Subtercola vilae DB165(T) with Particular Emphasis on Cold Adaptation of an Isolate from a High-Altitude Cold Volcano Lake.</title>
        <authorList>
            <person name="Villalobos A.S."/>
            <person name="Wiese J."/>
            <person name="Imhoff J.F."/>
            <person name="Dorador C."/>
            <person name="Keller A."/>
            <person name="Hentschel U."/>
        </authorList>
    </citation>
    <scope>NUCLEOTIDE SEQUENCE [LARGE SCALE GENOMIC DNA]</scope>
    <source>
        <strain evidence="2 3">DB165</strain>
    </source>
</reference>
<evidence type="ECO:0000256" key="1">
    <source>
        <dbReference type="SAM" id="Phobius"/>
    </source>
</evidence>
<organism evidence="2 3">
    <name type="scientific">Subtercola vilae</name>
    <dbReference type="NCBI Taxonomy" id="2056433"/>
    <lineage>
        <taxon>Bacteria</taxon>
        <taxon>Bacillati</taxon>
        <taxon>Actinomycetota</taxon>
        <taxon>Actinomycetes</taxon>
        <taxon>Micrococcales</taxon>
        <taxon>Microbacteriaceae</taxon>
        <taxon>Subtercola</taxon>
    </lineage>
</organism>
<keyword evidence="1" id="KW-0472">Membrane</keyword>
<feature type="transmembrane region" description="Helical" evidence="1">
    <location>
        <begin position="80"/>
        <end position="102"/>
    </location>
</feature>
<dbReference type="Pfam" id="PF07077">
    <property type="entry name" value="DUF1345"/>
    <property type="match status" value="1"/>
</dbReference>
<dbReference type="OrthoDB" id="64737at2"/>
<feature type="transmembrane region" description="Helical" evidence="1">
    <location>
        <begin position="114"/>
        <end position="134"/>
    </location>
</feature>
<comment type="caution">
    <text evidence="2">The sequence shown here is derived from an EMBL/GenBank/DDBJ whole genome shotgun (WGS) entry which is preliminary data.</text>
</comment>
<evidence type="ECO:0000313" key="2">
    <source>
        <dbReference type="EMBL" id="TIH33886.1"/>
    </source>
</evidence>
<protein>
    <submittedName>
        <fullName evidence="2">DUF1345 domain-containing protein</fullName>
    </submittedName>
</protein>
<sequence length="217" mass="23429">MTGPSYNTIRYRAGLRIAVMAAAGIVVGLCVGFFASWTYAPALGWSAAAITFLIWVWATIRPMGPEETAAHATREDPSRFASHLLVLIATIASFGGVGLLLIEATNATGIAKAGIILLALFTIALSWLITHTLFTLRYAAQYYQTASGVDFNENEKPRYSDFGYLAFTIGMTFQVSDTDIKNHLIRATILRHALLSYILGALVLATTVNLISGLTAH</sequence>
<accession>A0A4T2BVT4</accession>